<dbReference type="Proteomes" id="UP000026915">
    <property type="component" value="Chromosome 5"/>
</dbReference>
<proteinExistence type="predicted"/>
<organism evidence="1 2">
    <name type="scientific">Theobroma cacao</name>
    <name type="common">Cacao</name>
    <name type="synonym">Cocoa</name>
    <dbReference type="NCBI Taxonomy" id="3641"/>
    <lineage>
        <taxon>Eukaryota</taxon>
        <taxon>Viridiplantae</taxon>
        <taxon>Streptophyta</taxon>
        <taxon>Embryophyta</taxon>
        <taxon>Tracheophyta</taxon>
        <taxon>Spermatophyta</taxon>
        <taxon>Magnoliopsida</taxon>
        <taxon>eudicotyledons</taxon>
        <taxon>Gunneridae</taxon>
        <taxon>Pentapetalae</taxon>
        <taxon>rosids</taxon>
        <taxon>malvids</taxon>
        <taxon>Malvales</taxon>
        <taxon>Malvaceae</taxon>
        <taxon>Byttnerioideae</taxon>
        <taxon>Theobroma</taxon>
    </lineage>
</organism>
<dbReference type="Gramene" id="EOY07272">
    <property type="protein sequence ID" value="EOY07272"/>
    <property type="gene ID" value="TCM_021738"/>
</dbReference>
<dbReference type="InParanoid" id="A0A061ESB3"/>
<accession>A0A061ESB3</accession>
<evidence type="ECO:0000313" key="2">
    <source>
        <dbReference type="Proteomes" id="UP000026915"/>
    </source>
</evidence>
<reference evidence="1 2" key="1">
    <citation type="journal article" date="2013" name="Genome Biol.">
        <title>The genome sequence of the most widely cultivated cacao type and its use to identify candidate genes regulating pod color.</title>
        <authorList>
            <person name="Motamayor J.C."/>
            <person name="Mockaitis K."/>
            <person name="Schmutz J."/>
            <person name="Haiminen N."/>
            <person name="Iii D.L."/>
            <person name="Cornejo O."/>
            <person name="Findley S.D."/>
            <person name="Zheng P."/>
            <person name="Utro F."/>
            <person name="Royaert S."/>
            <person name="Saski C."/>
            <person name="Jenkins J."/>
            <person name="Podicheti R."/>
            <person name="Zhao M."/>
            <person name="Scheffler B.E."/>
            <person name="Stack J.C."/>
            <person name="Feltus F.A."/>
            <person name="Mustiga G.M."/>
            <person name="Amores F."/>
            <person name="Phillips W."/>
            <person name="Marelli J.P."/>
            <person name="May G.D."/>
            <person name="Shapiro H."/>
            <person name="Ma J."/>
            <person name="Bustamante C.D."/>
            <person name="Schnell R.J."/>
            <person name="Main D."/>
            <person name="Gilbert D."/>
            <person name="Parida L."/>
            <person name="Kuhn D.N."/>
        </authorList>
    </citation>
    <scope>NUCLEOTIDE SEQUENCE [LARGE SCALE GENOMIC DNA]</scope>
    <source>
        <strain evidence="2">cv. Matina 1-6</strain>
    </source>
</reference>
<keyword evidence="2" id="KW-1185">Reference proteome</keyword>
<gene>
    <name evidence="1" type="ORF">TCM_021738</name>
</gene>
<dbReference type="HOGENOM" id="CLU_2727326_0_0_1"/>
<evidence type="ECO:0000313" key="1">
    <source>
        <dbReference type="EMBL" id="EOY07272.1"/>
    </source>
</evidence>
<dbReference type="EMBL" id="CM001883">
    <property type="protein sequence ID" value="EOY07272.1"/>
    <property type="molecule type" value="Genomic_DNA"/>
</dbReference>
<sequence length="72" mass="8399">MKRSGFNPYLPESVLLNFSLAKTEEKMEKNSNFPESNYFTIRLFTTSWELWTHVGQLTPKTELDSALSVHPY</sequence>
<name>A0A061ESB3_THECC</name>
<dbReference type="AlphaFoldDB" id="A0A061ESB3"/>
<protein>
    <submittedName>
        <fullName evidence="1">Uncharacterized protein</fullName>
    </submittedName>
</protein>